<dbReference type="PANTHER" id="PTHR32305">
    <property type="match status" value="1"/>
</dbReference>
<dbReference type="Pfam" id="PF03534">
    <property type="entry name" value="SpvB"/>
    <property type="match status" value="1"/>
</dbReference>
<keyword evidence="8" id="KW-1185">Reference proteome</keyword>
<dbReference type="NCBIfam" id="TIGR03696">
    <property type="entry name" value="Rhs_assc_core"/>
    <property type="match status" value="1"/>
</dbReference>
<evidence type="ECO:0000256" key="2">
    <source>
        <dbReference type="ARBA" id="ARBA00022525"/>
    </source>
</evidence>
<dbReference type="Proteomes" id="UP001596058">
    <property type="component" value="Unassembled WGS sequence"/>
</dbReference>
<feature type="region of interest" description="Disordered" evidence="5">
    <location>
        <begin position="1"/>
        <end position="76"/>
    </location>
</feature>
<name>A0ABW1CN79_9ACTN</name>
<dbReference type="InterPro" id="IPR031325">
    <property type="entry name" value="RHS_repeat"/>
</dbReference>
<proteinExistence type="predicted"/>
<dbReference type="PANTHER" id="PTHR32305:SF17">
    <property type="entry name" value="TRNA NUCLEASE WAPA"/>
    <property type="match status" value="1"/>
</dbReference>
<sequence>MTMLISGLGMPENLGGPAAAAASVPDPETSVEGRQVPRAKVDKGAEEKQPTVERRDPVWPEPGSAAVDPPSNHRAVPVGDLPVKVASVKGAPEVGKVNVETLPAETVARLGGVGIAARFTSDTPAKVRAEFSYEGFRDAHGGNFASRLQVLRLPTCALANPRSRDCVVRPQPVKAHNDVKAGTLTAEIDADPGTGKAAALALPKSADGKGGASDARAAQAFAAGSVYVMAAGMTGPDGNFGATDLKPSGTWQAGTSGGGFSYDYPLPEAPSPVSTGPNLSLQYDASSVDGEGHWTNNQSGSVGVGWNLSAGFIERKYRRCTAWNEYDPETTDLIWYADENGPYGSAVCWESPDEMATDVTKDYTQSELVLNLAGRSASIVKDRTSGSWKTVPDLGWRIEQLTGGANGLEYWKVTSSDGQMHRFGFTKDAQWQLQYIGNQRGEPCSDRYFNDMIPPTCAGVWRWNLDQTVDANENVVDYTYERETNYFCMPGCDYELYRALPYDRGGILKQITYGHNTQATGSTPTARMTFTTSDRGGLDVPTDLTCGSTCTTNDAIAFYSTRKLSSLLTESRNPSSGEWEPATRLDFRHRWIYTRTDFGPAYDPVLWLDSIQQVGLVGGSPATLPPVAFEAAMVAGRMDYDNWSDWADFLSWRMVPRVAGIGNGMGGRIEVTYGQADPCGGGKGRDGTAYLTDATGDCYKVLYDENPEIGYESWGRFFKQLAMKVVERDLVGGSPDLVSSYDYLGSPRWTDPVAYTQPDLAPVGSDWRGYQTVRTTRGAGSDPNDYSVTSETFYRGIAGASISHFEGTVTDARALQGQLLQKQTWKLTSTSPRAFAEVESSRYEYEVRSSGTGPGVLDPAFVLQNRERSREQVTGGGWRYTDKKITYNADGLPAKVNDLGQDGVSTDNSCTATTYARNVAGGQYFTKLPSIVERRAGDDCVAGALYSKSVFLYDGGSDPATNAPSDGNVTETRLHPSATSISATKATFDAYGRTLTTTDGLNKVTSTTYDPPVGWPINGITTTNPAGHKVTTKYSHGTGLVTSVLDANKKLTEIEYDGLGRSVKLWGTGEPRSGETPTATVAYNIPVAGSTSQPNGPIKTVMRQLLSGTGSSAKYTESHAYEDGLGRVREVQTPSPHGGRIVAVTAYDARGLTSVKALPAYNSAAPGSGLLNPAFEALPQWTRTRYDGLNRPIASIDMNLAVEFRRTSTSYPGMDRVEVQPSVGGKVATVLDIAGRTVKKEEWLDSATHHDTTHVYSLAGNLTKLTDAKGNVRTFSYDWLDRRTGISASDSGNTSTGYDAAGRILWNIDGNNSKTSYTYDDLGRRKTQWAGEVNTGTKLAEWVYDTLALGQLTSSTRQVGSLSYTKAITGYDSSYRPTGSKVTIPPSETGIAGEYENSVTYDRAGNPVTRTLPAAGGLPAETLAYSFSDLGNPKGLTSDLNGGTVYVKDTSYSSTGRIAERLYGANSQVKRTFAWDPGTGWLSQLTTTANADTSNPVAAQNDVFSYNRAGEITRVLDTTSAAGSSPGQSECFGYDARSRLVSAFTTTRADCAGGSDGQGIDPYRHAYSYDAVGNLTSLTDGTETATYQYPTSGSSAVRPNAVTSITRPSRTDTYSYDNAGQLTSRTVNGKQTTFNWNQIGQLEKATIDGADTAMVYDADGERLIRREPGGTTLYLDGMEVRVAGSTKKATRYYGSPDGAVIGIRTTDGFQWAASGLHGSIQLTVDDGTGQVARERYLPYGQRRGVDDLPTTDRGFLGKTEDATTGLSYLSARYYDPTTAKFISPDPKFDTESPELTSPYGYAADNPVGLSDPDGLDVDAGGGSGSYVSAFEIIIGALPGDAVKAKFLERWKARAADHFKTYAEALKDDRLRTQQEFFLAMSICEEIGFSSCGKKATDFFFNGIWARHDLDELMGSDKGTAGGKASMFSRFRITPGKNLKLNVPSGSDGKSSYITYIIRNNKDQVVYVGKASGKGTPQQVLNGRFNKQRKGHDHHFPELGDKPPEIIDVYMTKDSMSGGEQFYMEAYREEGAALRNANEALSWDRPYRQKRSITKLDAFFLEKMFSQQIE</sequence>
<evidence type="ECO:0000313" key="8">
    <source>
        <dbReference type="Proteomes" id="UP001596058"/>
    </source>
</evidence>
<reference evidence="8" key="1">
    <citation type="journal article" date="2019" name="Int. J. Syst. Evol. Microbiol.">
        <title>The Global Catalogue of Microorganisms (GCM) 10K type strain sequencing project: providing services to taxonomists for standard genome sequencing and annotation.</title>
        <authorList>
            <consortium name="The Broad Institute Genomics Platform"/>
            <consortium name="The Broad Institute Genome Sequencing Center for Infectious Disease"/>
            <person name="Wu L."/>
            <person name="Ma J."/>
        </authorList>
    </citation>
    <scope>NUCLEOTIDE SEQUENCE [LARGE SCALE GENOMIC DNA]</scope>
    <source>
        <strain evidence="8">CCUG 53903</strain>
    </source>
</reference>
<comment type="subcellular location">
    <subcellularLocation>
        <location evidence="1">Secreted</location>
    </subcellularLocation>
</comment>
<keyword evidence="4" id="KW-0843">Virulence</keyword>
<feature type="compositionally biased region" description="Basic and acidic residues" evidence="5">
    <location>
        <begin position="39"/>
        <end position="58"/>
    </location>
</feature>
<evidence type="ECO:0000256" key="5">
    <source>
        <dbReference type="SAM" id="MobiDB-lite"/>
    </source>
</evidence>
<dbReference type="InterPro" id="IPR006530">
    <property type="entry name" value="YD"/>
</dbReference>
<dbReference type="InterPro" id="IPR050708">
    <property type="entry name" value="T6SS_VgrG/RHS"/>
</dbReference>
<dbReference type="InterPro" id="IPR003284">
    <property type="entry name" value="Sal_SpvB"/>
</dbReference>
<keyword evidence="2" id="KW-0964">Secreted</keyword>
<dbReference type="RefSeq" id="WP_379516705.1">
    <property type="nucleotide sequence ID" value="NZ_JBHSPA010000027.1"/>
</dbReference>
<dbReference type="InterPro" id="IPR022385">
    <property type="entry name" value="Rhs_assc_core"/>
</dbReference>
<dbReference type="Pfam" id="PF05593">
    <property type="entry name" value="RHS_repeat"/>
    <property type="match status" value="1"/>
</dbReference>
<accession>A0ABW1CN79</accession>
<dbReference type="EMBL" id="JBHSPA010000027">
    <property type="protein sequence ID" value="MFC5827206.1"/>
    <property type="molecule type" value="Genomic_DNA"/>
</dbReference>
<dbReference type="NCBIfam" id="TIGR01643">
    <property type="entry name" value="YD_repeat_2x"/>
    <property type="match status" value="1"/>
</dbReference>
<evidence type="ECO:0000313" key="7">
    <source>
        <dbReference type="EMBL" id="MFC5827206.1"/>
    </source>
</evidence>
<evidence type="ECO:0000256" key="3">
    <source>
        <dbReference type="ARBA" id="ARBA00022737"/>
    </source>
</evidence>
<feature type="domain" description="Teneurin-like YD-shell" evidence="6">
    <location>
        <begin position="1466"/>
        <end position="1807"/>
    </location>
</feature>
<evidence type="ECO:0000256" key="4">
    <source>
        <dbReference type="ARBA" id="ARBA00023026"/>
    </source>
</evidence>
<evidence type="ECO:0000259" key="6">
    <source>
        <dbReference type="Pfam" id="PF25023"/>
    </source>
</evidence>
<evidence type="ECO:0000256" key="1">
    <source>
        <dbReference type="ARBA" id="ARBA00004613"/>
    </source>
</evidence>
<dbReference type="Pfam" id="PF25023">
    <property type="entry name" value="TEN_YD-shell"/>
    <property type="match status" value="1"/>
</dbReference>
<gene>
    <name evidence="7" type="ORF">ACFPZ3_25345</name>
</gene>
<comment type="caution">
    <text evidence="7">The sequence shown here is derived from an EMBL/GenBank/DDBJ whole genome shotgun (WGS) entry which is preliminary data.</text>
</comment>
<keyword evidence="3" id="KW-0677">Repeat</keyword>
<protein>
    <submittedName>
        <fullName evidence="7">RHS repeat-associated core domain-containing protein</fullName>
    </submittedName>
</protein>
<organism evidence="7 8">
    <name type="scientific">Nonomuraea insulae</name>
    <dbReference type="NCBI Taxonomy" id="1616787"/>
    <lineage>
        <taxon>Bacteria</taxon>
        <taxon>Bacillati</taxon>
        <taxon>Actinomycetota</taxon>
        <taxon>Actinomycetes</taxon>
        <taxon>Streptosporangiales</taxon>
        <taxon>Streptosporangiaceae</taxon>
        <taxon>Nonomuraea</taxon>
    </lineage>
</organism>
<dbReference type="InterPro" id="IPR056823">
    <property type="entry name" value="TEN-like_YD-shell"/>
</dbReference>
<dbReference type="Gene3D" id="2.180.10.10">
    <property type="entry name" value="RHS repeat-associated core"/>
    <property type="match status" value="2"/>
</dbReference>